<dbReference type="InterPro" id="IPR004839">
    <property type="entry name" value="Aminotransferase_I/II_large"/>
</dbReference>
<protein>
    <recommendedName>
        <fullName evidence="11">Histidinol-phosphate aminotransferase</fullName>
        <ecNumber evidence="11">2.6.1.9</ecNumber>
    </recommendedName>
    <alternativeName>
        <fullName evidence="11">Imidazole acetol-phosphate transaminase</fullName>
    </alternativeName>
</protein>
<accession>A0A0T5XCZ0</accession>
<evidence type="ECO:0000256" key="1">
    <source>
        <dbReference type="ARBA" id="ARBA00001933"/>
    </source>
</evidence>
<dbReference type="PANTHER" id="PTHR43643:SF6">
    <property type="entry name" value="HISTIDINOL-PHOSPHATE AMINOTRANSFERASE"/>
    <property type="match status" value="1"/>
</dbReference>
<dbReference type="InterPro" id="IPR005861">
    <property type="entry name" value="HisP_aminotrans"/>
</dbReference>
<dbReference type="AlphaFoldDB" id="A0A0T5XCZ0"/>
<evidence type="ECO:0000256" key="10">
    <source>
        <dbReference type="ARBA" id="ARBA00047481"/>
    </source>
</evidence>
<dbReference type="GO" id="GO:0000105">
    <property type="term" value="P:L-histidine biosynthetic process"/>
    <property type="evidence" value="ECO:0007669"/>
    <property type="project" value="UniProtKB-UniRule"/>
</dbReference>
<dbReference type="RefSeq" id="WP_057940932.1">
    <property type="nucleotide sequence ID" value="NZ_ACJX03000001.1"/>
</dbReference>
<dbReference type="EC" id="2.6.1.9" evidence="11"/>
<dbReference type="GO" id="GO:0030170">
    <property type="term" value="F:pyridoxal phosphate binding"/>
    <property type="evidence" value="ECO:0007669"/>
    <property type="project" value="InterPro"/>
</dbReference>
<dbReference type="InterPro" id="IPR015422">
    <property type="entry name" value="PyrdxlP-dep_Trfase_small"/>
</dbReference>
<evidence type="ECO:0000256" key="7">
    <source>
        <dbReference type="ARBA" id="ARBA00022679"/>
    </source>
</evidence>
<comment type="caution">
    <text evidence="13">The sequence shown here is derived from an EMBL/GenBank/DDBJ whole genome shotgun (WGS) entry which is preliminary data.</text>
</comment>
<keyword evidence="7 11" id="KW-0808">Transferase</keyword>
<dbReference type="GO" id="GO:0004400">
    <property type="term" value="F:histidinol-phosphate transaminase activity"/>
    <property type="evidence" value="ECO:0007669"/>
    <property type="project" value="UniProtKB-UniRule"/>
</dbReference>
<dbReference type="UniPathway" id="UPA00031">
    <property type="reaction ID" value="UER00012"/>
</dbReference>
<evidence type="ECO:0000313" key="14">
    <source>
        <dbReference type="Proteomes" id="UP000005273"/>
    </source>
</evidence>
<comment type="similarity">
    <text evidence="3 11">Belongs to the class-II pyridoxal-phosphate-dependent aminotransferase family. Histidinol-phosphate aminotransferase subfamily.</text>
</comment>
<evidence type="ECO:0000256" key="2">
    <source>
        <dbReference type="ARBA" id="ARBA00005011"/>
    </source>
</evidence>
<dbReference type="Pfam" id="PF00155">
    <property type="entry name" value="Aminotran_1_2"/>
    <property type="match status" value="1"/>
</dbReference>
<comment type="catalytic activity">
    <reaction evidence="10 11">
        <text>L-histidinol phosphate + 2-oxoglutarate = 3-(imidazol-4-yl)-2-oxopropyl phosphate + L-glutamate</text>
        <dbReference type="Rhea" id="RHEA:23744"/>
        <dbReference type="ChEBI" id="CHEBI:16810"/>
        <dbReference type="ChEBI" id="CHEBI:29985"/>
        <dbReference type="ChEBI" id="CHEBI:57766"/>
        <dbReference type="ChEBI" id="CHEBI:57980"/>
        <dbReference type="EC" id="2.6.1.9"/>
    </reaction>
</comment>
<feature type="modified residue" description="N6-(pyridoxal phosphate)lysine" evidence="11">
    <location>
        <position position="228"/>
    </location>
</feature>
<dbReference type="HAMAP" id="MF_01023">
    <property type="entry name" value="HisC_aminotrans_2"/>
    <property type="match status" value="1"/>
</dbReference>
<dbReference type="Gene3D" id="3.40.640.10">
    <property type="entry name" value="Type I PLP-dependent aspartate aminotransferase-like (Major domain)"/>
    <property type="match status" value="1"/>
</dbReference>
<evidence type="ECO:0000256" key="4">
    <source>
        <dbReference type="ARBA" id="ARBA00011738"/>
    </source>
</evidence>
<evidence type="ECO:0000313" key="13">
    <source>
        <dbReference type="EMBL" id="KRT36116.1"/>
    </source>
</evidence>
<evidence type="ECO:0000256" key="8">
    <source>
        <dbReference type="ARBA" id="ARBA00022898"/>
    </source>
</evidence>
<proteinExistence type="inferred from homology"/>
<dbReference type="PANTHER" id="PTHR43643">
    <property type="entry name" value="HISTIDINOL-PHOSPHATE AMINOTRANSFERASE 2"/>
    <property type="match status" value="1"/>
</dbReference>
<dbReference type="SUPFAM" id="SSF53383">
    <property type="entry name" value="PLP-dependent transferases"/>
    <property type="match status" value="1"/>
</dbReference>
<keyword evidence="8 11" id="KW-0663">Pyridoxal phosphate</keyword>
<dbReference type="Proteomes" id="UP000005273">
    <property type="component" value="Unassembled WGS sequence"/>
</dbReference>
<comment type="cofactor">
    <cofactor evidence="1 11">
        <name>pyridoxal 5'-phosphate</name>
        <dbReference type="ChEBI" id="CHEBI:597326"/>
    </cofactor>
</comment>
<dbReference type="EMBL" id="ACJX03000001">
    <property type="protein sequence ID" value="KRT36116.1"/>
    <property type="molecule type" value="Genomic_DNA"/>
</dbReference>
<dbReference type="InterPro" id="IPR015424">
    <property type="entry name" value="PyrdxlP-dep_Trfase"/>
</dbReference>
<keyword evidence="14" id="KW-1185">Reference proteome</keyword>
<organism evidence="13 14">
    <name type="scientific">Acetomicrobium hydrogeniformans ATCC BAA-1850</name>
    <dbReference type="NCBI Taxonomy" id="592015"/>
    <lineage>
        <taxon>Bacteria</taxon>
        <taxon>Thermotogati</taxon>
        <taxon>Synergistota</taxon>
        <taxon>Synergistia</taxon>
        <taxon>Synergistales</taxon>
        <taxon>Acetomicrobiaceae</taxon>
        <taxon>Acetomicrobium</taxon>
    </lineage>
</organism>
<evidence type="ECO:0000259" key="12">
    <source>
        <dbReference type="Pfam" id="PF00155"/>
    </source>
</evidence>
<sequence>MWLENFIRRSIADVEPYKPGKSIEELKRELGLTRVVRLCSNENPWPLPDSVLSAIDEASKMLNRYPDAEAYSLRKAIARKLGVSVQEVIVGAGTEGVTFALFQALLEEDDEIVISKPTYPLYKLAASACGANCVEVPVDHDMRISVTDIMEACTEKTKLLVLCDPNNPTGLFLPRNDMLVLSSFLNRRNILLVVDEAYAEFVTDPEYLSGIELFHEIGNVVILRTFSKIFGLAGLRVGYGIVPKPITNAYAKVRRVFDVNSIAQAAAIAALKEDNYVEKIRELTLLEKEKVTRALVNMGMEVRETVTNFILIKVNDEQKMFNELLKEGIIVRPASDLGLQGYLRVSIGLPEENEQFISTLRKLMRRLGDRV</sequence>
<dbReference type="CDD" id="cd00609">
    <property type="entry name" value="AAT_like"/>
    <property type="match status" value="1"/>
</dbReference>
<dbReference type="STRING" id="592015.HMPREF1705_03377"/>
<evidence type="ECO:0000256" key="11">
    <source>
        <dbReference type="HAMAP-Rule" id="MF_01023"/>
    </source>
</evidence>
<evidence type="ECO:0000256" key="6">
    <source>
        <dbReference type="ARBA" id="ARBA00022605"/>
    </source>
</evidence>
<dbReference type="OrthoDB" id="9813612at2"/>
<evidence type="ECO:0000256" key="3">
    <source>
        <dbReference type="ARBA" id="ARBA00007970"/>
    </source>
</evidence>
<reference evidence="14" key="1">
    <citation type="submission" date="2012-09" db="EMBL/GenBank/DDBJ databases">
        <authorList>
            <person name="Weinstock G."/>
            <person name="Sodergren E."/>
            <person name="Clifton S."/>
            <person name="Fulton L."/>
            <person name="Fulton B."/>
            <person name="Courtney L."/>
            <person name="Fronick C."/>
            <person name="Harrison M."/>
            <person name="Strong C."/>
            <person name="Farmer C."/>
            <person name="Delehaunty K."/>
            <person name="Markovic C."/>
            <person name="Hall O."/>
            <person name="Minx P."/>
            <person name="Tomlinson C."/>
            <person name="Mitreva M."/>
            <person name="Nelson J."/>
            <person name="Hou S."/>
            <person name="Wollam A."/>
            <person name="Pepin K.H."/>
            <person name="Johnson M."/>
            <person name="Bhonagiri V."/>
            <person name="Nash W.E."/>
            <person name="Suruliraj S."/>
            <person name="Warren W."/>
            <person name="Chinwalla A."/>
            <person name="Mardis E.R."/>
            <person name="Wilson R.K."/>
        </authorList>
    </citation>
    <scope>NUCLEOTIDE SEQUENCE [LARGE SCALE GENOMIC DNA]</scope>
    <source>
        <strain evidence="14">OS1</strain>
    </source>
</reference>
<name>A0A0T5XCZ0_9BACT</name>
<comment type="subunit">
    <text evidence="4 11">Homodimer.</text>
</comment>
<dbReference type="InterPro" id="IPR050106">
    <property type="entry name" value="HistidinolP_aminotransfase"/>
</dbReference>
<comment type="pathway">
    <text evidence="2 11">Amino-acid biosynthesis; L-histidine biosynthesis; L-histidine from 5-phospho-alpha-D-ribose 1-diphosphate: step 7/9.</text>
</comment>
<keyword evidence="5 11" id="KW-0032">Aminotransferase</keyword>
<keyword evidence="6 11" id="KW-0028">Amino-acid biosynthesis</keyword>
<evidence type="ECO:0000256" key="9">
    <source>
        <dbReference type="ARBA" id="ARBA00023102"/>
    </source>
</evidence>
<feature type="domain" description="Aminotransferase class I/classII large" evidence="12">
    <location>
        <begin position="34"/>
        <end position="358"/>
    </location>
</feature>
<dbReference type="InterPro" id="IPR015421">
    <property type="entry name" value="PyrdxlP-dep_Trfase_major"/>
</dbReference>
<keyword evidence="9 11" id="KW-0368">Histidine biosynthesis</keyword>
<dbReference type="eggNOG" id="COG0079">
    <property type="taxonomic scope" value="Bacteria"/>
</dbReference>
<evidence type="ECO:0000256" key="5">
    <source>
        <dbReference type="ARBA" id="ARBA00022576"/>
    </source>
</evidence>
<gene>
    <name evidence="11" type="primary">hisC</name>
    <name evidence="13" type="ORF">HMPREF1705_03377</name>
</gene>
<dbReference type="NCBIfam" id="TIGR01141">
    <property type="entry name" value="hisC"/>
    <property type="match status" value="1"/>
</dbReference>
<dbReference type="Gene3D" id="3.90.1150.10">
    <property type="entry name" value="Aspartate Aminotransferase, domain 1"/>
    <property type="match status" value="1"/>
</dbReference>